<keyword evidence="8" id="KW-0472">Membrane</keyword>
<keyword evidence="2" id="KW-1003">Cell membrane</keyword>
<dbReference type="GO" id="GO:0020037">
    <property type="term" value="F:heme binding"/>
    <property type="evidence" value="ECO:0007669"/>
    <property type="project" value="InterPro"/>
</dbReference>
<feature type="binding site" description="axial binding residue" evidence="10">
    <location>
        <position position="307"/>
    </location>
    <ligand>
        <name>heme c</name>
        <dbReference type="ChEBI" id="CHEBI:61717"/>
        <label>3</label>
    </ligand>
    <ligandPart>
        <name>Fe</name>
        <dbReference type="ChEBI" id="CHEBI:18248"/>
    </ligandPart>
</feature>
<keyword evidence="3 9" id="KW-0349">Heme</keyword>
<feature type="binding site" description="covalent" evidence="9">
    <location>
        <position position="303"/>
    </location>
    <ligand>
        <name>heme c</name>
        <dbReference type="ChEBI" id="CHEBI:61717"/>
        <label>3</label>
    </ligand>
</feature>
<feature type="chain" id="PRO_5017392854" evidence="11">
    <location>
        <begin position="20"/>
        <end position="398"/>
    </location>
</feature>
<dbReference type="InterPro" id="IPR014353">
    <property type="entry name" value="Membr-bd_ADH_cyt_c"/>
</dbReference>
<proteinExistence type="predicted"/>
<dbReference type="AlphaFoldDB" id="A0A1H9G4R5"/>
<evidence type="ECO:0000256" key="5">
    <source>
        <dbReference type="ARBA" id="ARBA00022729"/>
    </source>
</evidence>
<protein>
    <submittedName>
        <fullName evidence="13">Cytochrome c, mono-and diheme variants</fullName>
    </submittedName>
</protein>
<dbReference type="GO" id="GO:0005886">
    <property type="term" value="C:plasma membrane"/>
    <property type="evidence" value="ECO:0007669"/>
    <property type="project" value="UniProtKB-SubCell"/>
</dbReference>
<sequence length="398" mass="43534">MKRQLGLAGLFLVSLQSYASPNSDLISQGEYLARAADCMACHTQDSAKPYAGGVKFELPIGTLYSTNISPDKQHGIGDYSEAQFSRAVREGVAKNGQRLYPAMPYNAYAKLSDQDIHPLYTYFMQGVKAVDQPNRDNDIPWYLAARWPLRIWNAINAPHPVDSSPSSEQSDPLKRGAWLVEGPGHCGACHTPRGWMMQEKGLTAASKSYLSGAEIEGWYAPSLRQLPYDAAQTALILKSGHNATSAVTGPMSSVITHSTQYLTDSDAQAIGLYLHSIRIESNQQTLALQVSMTDPDKNYLRYCSTCHGKEGQGTPNVIPSLHHNLLVTADNPASLIRVIADGAKTPQTLGQFSWSMPGYHHTLDDQQLAELTNYVRGRFAGKHDKVTASQVSTILSSH</sequence>
<dbReference type="PROSITE" id="PS51007">
    <property type="entry name" value="CYTC"/>
    <property type="match status" value="3"/>
</dbReference>
<evidence type="ECO:0000256" key="6">
    <source>
        <dbReference type="ARBA" id="ARBA00022737"/>
    </source>
</evidence>
<feature type="binding site" description="covalent" evidence="9">
    <location>
        <position position="189"/>
    </location>
    <ligand>
        <name>heme c</name>
        <dbReference type="ChEBI" id="CHEBI:61717"/>
        <label>2</label>
    </ligand>
</feature>
<dbReference type="Pfam" id="PF00034">
    <property type="entry name" value="Cytochrom_C"/>
    <property type="match status" value="1"/>
</dbReference>
<dbReference type="PIRSF" id="PIRSF000018">
    <property type="entry name" value="Mb_ADH_cyt_c"/>
    <property type="match status" value="1"/>
</dbReference>
<organism evidence="13 14">
    <name type="scientific">Rosenbergiella nectarea</name>
    <dbReference type="NCBI Taxonomy" id="988801"/>
    <lineage>
        <taxon>Bacteria</taxon>
        <taxon>Pseudomonadati</taxon>
        <taxon>Pseudomonadota</taxon>
        <taxon>Gammaproteobacteria</taxon>
        <taxon>Enterobacterales</taxon>
        <taxon>Erwiniaceae</taxon>
        <taxon>Rosenbergiella</taxon>
    </lineage>
</organism>
<dbReference type="RefSeq" id="WP_092673659.1">
    <property type="nucleotide sequence ID" value="NZ_FOGC01000003.1"/>
</dbReference>
<dbReference type="STRING" id="988801.SAMN05216522_10375"/>
<dbReference type="PANTHER" id="PTHR35008">
    <property type="entry name" value="BLL4482 PROTEIN-RELATED"/>
    <property type="match status" value="1"/>
</dbReference>
<feature type="binding site" description="covalent" evidence="9">
    <location>
        <position position="186"/>
    </location>
    <ligand>
        <name>heme c</name>
        <dbReference type="ChEBI" id="CHEBI:61717"/>
        <label>2</label>
    </ligand>
</feature>
<feature type="domain" description="Cytochrome c" evidence="12">
    <location>
        <begin position="24"/>
        <end position="127"/>
    </location>
</feature>
<dbReference type="Proteomes" id="UP000242515">
    <property type="component" value="Unassembled WGS sequence"/>
</dbReference>
<feature type="binding site" description="covalent" evidence="9">
    <location>
        <position position="41"/>
    </location>
    <ligand>
        <name>heme c</name>
        <dbReference type="ChEBI" id="CHEBI:61717"/>
        <label>1</label>
    </ligand>
</feature>
<evidence type="ECO:0000313" key="14">
    <source>
        <dbReference type="Proteomes" id="UP000242515"/>
    </source>
</evidence>
<feature type="binding site" description="axial binding residue" evidence="10">
    <location>
        <position position="190"/>
    </location>
    <ligand>
        <name>heme c</name>
        <dbReference type="ChEBI" id="CHEBI:61717"/>
        <label>2</label>
    </ligand>
    <ligandPart>
        <name>Fe</name>
        <dbReference type="ChEBI" id="CHEBI:18248"/>
    </ligandPart>
</feature>
<reference evidence="14" key="1">
    <citation type="submission" date="2016-10" db="EMBL/GenBank/DDBJ databases">
        <authorList>
            <person name="Varghese N."/>
            <person name="Submissions S."/>
        </authorList>
    </citation>
    <scope>NUCLEOTIDE SEQUENCE [LARGE SCALE GENOMIC DNA]</scope>
    <source>
        <strain evidence="14">8N4</strain>
    </source>
</reference>
<evidence type="ECO:0000313" key="13">
    <source>
        <dbReference type="EMBL" id="SEQ45146.1"/>
    </source>
</evidence>
<dbReference type="EMBL" id="FOGC01000003">
    <property type="protein sequence ID" value="SEQ45146.1"/>
    <property type="molecule type" value="Genomic_DNA"/>
</dbReference>
<comment type="cofactor">
    <cofactor evidence="9">
        <name>heme c</name>
        <dbReference type="ChEBI" id="CHEBI:61717"/>
    </cofactor>
    <text evidence="9">Binds 3 heme c groups covalently per subunit.</text>
</comment>
<feature type="binding site" description="axial binding residue" evidence="10">
    <location>
        <position position="42"/>
    </location>
    <ligand>
        <name>heme c</name>
        <dbReference type="ChEBI" id="CHEBI:61717"/>
        <label>1</label>
    </ligand>
    <ligandPart>
        <name>Fe</name>
        <dbReference type="ChEBI" id="CHEBI:18248"/>
    </ligandPart>
</feature>
<evidence type="ECO:0000256" key="10">
    <source>
        <dbReference type="PIRSR" id="PIRSR000018-51"/>
    </source>
</evidence>
<feature type="binding site" description="covalent" evidence="9">
    <location>
        <position position="38"/>
    </location>
    <ligand>
        <name>heme c</name>
        <dbReference type="ChEBI" id="CHEBI:61717"/>
        <label>1</label>
    </ligand>
</feature>
<evidence type="ECO:0000256" key="8">
    <source>
        <dbReference type="ARBA" id="ARBA00023136"/>
    </source>
</evidence>
<keyword evidence="4 10" id="KW-0479">Metal-binding</keyword>
<evidence type="ECO:0000256" key="7">
    <source>
        <dbReference type="ARBA" id="ARBA00023004"/>
    </source>
</evidence>
<evidence type="ECO:0000259" key="12">
    <source>
        <dbReference type="PROSITE" id="PS51007"/>
    </source>
</evidence>
<dbReference type="OrthoDB" id="9811281at2"/>
<keyword evidence="6" id="KW-0677">Repeat</keyword>
<feature type="domain" description="Cytochrome c" evidence="12">
    <location>
        <begin position="171"/>
        <end position="278"/>
    </location>
</feature>
<evidence type="ECO:0000256" key="1">
    <source>
        <dbReference type="ARBA" id="ARBA00004236"/>
    </source>
</evidence>
<evidence type="ECO:0000256" key="2">
    <source>
        <dbReference type="ARBA" id="ARBA00022475"/>
    </source>
</evidence>
<dbReference type="Gene3D" id="1.10.760.10">
    <property type="entry name" value="Cytochrome c-like domain"/>
    <property type="match status" value="2"/>
</dbReference>
<accession>A0A1H9G4R5</accession>
<dbReference type="GO" id="GO:0016614">
    <property type="term" value="F:oxidoreductase activity, acting on CH-OH group of donors"/>
    <property type="evidence" value="ECO:0007669"/>
    <property type="project" value="InterPro"/>
</dbReference>
<feature type="domain" description="Cytochrome c" evidence="12">
    <location>
        <begin position="290"/>
        <end position="379"/>
    </location>
</feature>
<dbReference type="InterPro" id="IPR051459">
    <property type="entry name" value="Cytochrome_c-type_DH"/>
</dbReference>
<dbReference type="InterPro" id="IPR009056">
    <property type="entry name" value="Cyt_c-like_dom"/>
</dbReference>
<feature type="signal peptide" evidence="11">
    <location>
        <begin position="1"/>
        <end position="19"/>
    </location>
</feature>
<dbReference type="GO" id="GO:0005506">
    <property type="term" value="F:iron ion binding"/>
    <property type="evidence" value="ECO:0007669"/>
    <property type="project" value="InterPro"/>
</dbReference>
<dbReference type="PANTHER" id="PTHR35008:SF8">
    <property type="entry name" value="ALCOHOL DEHYDROGENASE CYTOCHROME C SUBUNIT"/>
    <property type="match status" value="1"/>
</dbReference>
<keyword evidence="14" id="KW-1185">Reference proteome</keyword>
<feature type="binding site" description="covalent" evidence="9">
    <location>
        <position position="306"/>
    </location>
    <ligand>
        <name>heme c</name>
        <dbReference type="ChEBI" id="CHEBI:61717"/>
        <label>3</label>
    </ligand>
</feature>
<evidence type="ECO:0000256" key="4">
    <source>
        <dbReference type="ARBA" id="ARBA00022723"/>
    </source>
</evidence>
<name>A0A1H9G4R5_9GAMM</name>
<dbReference type="InterPro" id="IPR036909">
    <property type="entry name" value="Cyt_c-like_dom_sf"/>
</dbReference>
<gene>
    <name evidence="13" type="ORF">SAMN05216522_10375</name>
</gene>
<evidence type="ECO:0000256" key="9">
    <source>
        <dbReference type="PIRSR" id="PIRSR000018-50"/>
    </source>
</evidence>
<evidence type="ECO:0000256" key="11">
    <source>
        <dbReference type="SAM" id="SignalP"/>
    </source>
</evidence>
<evidence type="ECO:0000256" key="3">
    <source>
        <dbReference type="ARBA" id="ARBA00022617"/>
    </source>
</evidence>
<dbReference type="GO" id="GO:0009055">
    <property type="term" value="F:electron transfer activity"/>
    <property type="evidence" value="ECO:0007669"/>
    <property type="project" value="InterPro"/>
</dbReference>
<keyword evidence="5 11" id="KW-0732">Signal</keyword>
<dbReference type="SUPFAM" id="SSF46626">
    <property type="entry name" value="Cytochrome c"/>
    <property type="match status" value="3"/>
</dbReference>
<dbReference type="Pfam" id="PF13442">
    <property type="entry name" value="Cytochrome_CBB3"/>
    <property type="match status" value="1"/>
</dbReference>
<comment type="subcellular location">
    <subcellularLocation>
        <location evidence="1">Cell membrane</location>
    </subcellularLocation>
</comment>
<keyword evidence="7 10" id="KW-0408">Iron</keyword>